<evidence type="ECO:0000313" key="2">
    <source>
        <dbReference type="Proteomes" id="UP000187412"/>
    </source>
</evidence>
<reference evidence="1 2" key="1">
    <citation type="submission" date="2016-10" db="EMBL/GenBank/DDBJ databases">
        <title>Paenibacillus species isolates.</title>
        <authorList>
            <person name="Beno S.M."/>
        </authorList>
    </citation>
    <scope>NUCLEOTIDE SEQUENCE [LARGE SCALE GENOMIC DNA]</scope>
    <source>
        <strain evidence="1 2">FSL H7-0744</strain>
    </source>
</reference>
<evidence type="ECO:0000313" key="1">
    <source>
        <dbReference type="EMBL" id="OMD48727.1"/>
    </source>
</evidence>
<name>A0ABX3HE73_PAEBO</name>
<dbReference type="Proteomes" id="UP000187412">
    <property type="component" value="Unassembled WGS sequence"/>
</dbReference>
<accession>A0ABX3HE73</accession>
<proteinExistence type="predicted"/>
<protein>
    <submittedName>
        <fullName evidence="1">Uncharacterized protein</fullName>
    </submittedName>
</protein>
<dbReference type="EMBL" id="MPTB01000011">
    <property type="protein sequence ID" value="OMD48727.1"/>
    <property type="molecule type" value="Genomic_DNA"/>
</dbReference>
<sequence length="114" mass="12615">MVIKKLSLRNKAKGKGKRVTLRPNRARSTQNLGNGFRRIQFPAVTIGANDFLFLFLSAGRGRAVVSAGWTISNLTSAWPTDSFPNSDSEWVIILENPTGVARSVIPFLITKSRR</sequence>
<keyword evidence="2" id="KW-1185">Reference proteome</keyword>
<comment type="caution">
    <text evidence="1">The sequence shown here is derived from an EMBL/GenBank/DDBJ whole genome shotgun (WGS) entry which is preliminary data.</text>
</comment>
<dbReference type="RefSeq" id="WP_076110488.1">
    <property type="nucleotide sequence ID" value="NZ_MPTB01000011.1"/>
</dbReference>
<gene>
    <name evidence="1" type="ORF">BSK56_10590</name>
</gene>
<organism evidence="1 2">
    <name type="scientific">Paenibacillus borealis</name>
    <dbReference type="NCBI Taxonomy" id="160799"/>
    <lineage>
        <taxon>Bacteria</taxon>
        <taxon>Bacillati</taxon>
        <taxon>Bacillota</taxon>
        <taxon>Bacilli</taxon>
        <taxon>Bacillales</taxon>
        <taxon>Paenibacillaceae</taxon>
        <taxon>Paenibacillus</taxon>
    </lineage>
</organism>